<dbReference type="Pfam" id="PF09127">
    <property type="entry name" value="Leuk-A4-hydro_C"/>
    <property type="match status" value="1"/>
</dbReference>
<name>A0A433A192_9FUNG</name>
<dbReference type="Pfam" id="PF01433">
    <property type="entry name" value="Peptidase_M1"/>
    <property type="match status" value="1"/>
</dbReference>
<keyword evidence="5 8" id="KW-0862">Zinc</keyword>
<evidence type="ECO:0000256" key="3">
    <source>
        <dbReference type="ARBA" id="ARBA00022723"/>
    </source>
</evidence>
<evidence type="ECO:0000256" key="6">
    <source>
        <dbReference type="ARBA" id="ARBA00023049"/>
    </source>
</evidence>
<dbReference type="GO" id="GO:0004177">
    <property type="term" value="F:aminopeptidase activity"/>
    <property type="evidence" value="ECO:0007669"/>
    <property type="project" value="TreeGrafter"/>
</dbReference>
<evidence type="ECO:0000256" key="7">
    <source>
        <dbReference type="PIRSR" id="PIRSR634015-1"/>
    </source>
</evidence>
<protein>
    <submittedName>
        <fullName evidence="9">Uncharacterized protein</fullName>
    </submittedName>
</protein>
<comment type="similarity">
    <text evidence="1">Belongs to the peptidase M1 family.</text>
</comment>
<dbReference type="InterPro" id="IPR049980">
    <property type="entry name" value="LTA4H_cat"/>
</dbReference>
<dbReference type="SMART" id="SM01263">
    <property type="entry name" value="Leuk-A4-hydro_C"/>
    <property type="match status" value="1"/>
</dbReference>
<dbReference type="GO" id="GO:0005829">
    <property type="term" value="C:cytosol"/>
    <property type="evidence" value="ECO:0007669"/>
    <property type="project" value="TreeGrafter"/>
</dbReference>
<evidence type="ECO:0000256" key="8">
    <source>
        <dbReference type="PIRSR" id="PIRSR634015-3"/>
    </source>
</evidence>
<feature type="active site" description="Proton acceptor" evidence="7">
    <location>
        <position position="109"/>
    </location>
</feature>
<dbReference type="SUPFAM" id="SSF48371">
    <property type="entry name" value="ARM repeat"/>
    <property type="match status" value="1"/>
</dbReference>
<comment type="cofactor">
    <cofactor evidence="8">
        <name>Zn(2+)</name>
        <dbReference type="ChEBI" id="CHEBI:29105"/>
    </cofactor>
    <text evidence="8">Binds 1 zinc ion per subunit.</text>
</comment>
<reference evidence="9 10" key="1">
    <citation type="journal article" date="2018" name="New Phytol.">
        <title>Phylogenomics of Endogonaceae and evolution of mycorrhizas within Mucoromycota.</title>
        <authorList>
            <person name="Chang Y."/>
            <person name="Desiro A."/>
            <person name="Na H."/>
            <person name="Sandor L."/>
            <person name="Lipzen A."/>
            <person name="Clum A."/>
            <person name="Barry K."/>
            <person name="Grigoriev I.V."/>
            <person name="Martin F.M."/>
            <person name="Stajich J.E."/>
            <person name="Smith M.E."/>
            <person name="Bonito G."/>
            <person name="Spatafora J.W."/>
        </authorList>
    </citation>
    <scope>NUCLEOTIDE SEQUENCE [LARGE SCALE GENOMIC DNA]</scope>
    <source>
        <strain evidence="9 10">GMNB39</strain>
    </source>
</reference>
<feature type="active site" description="Proton donor" evidence="7">
    <location>
        <position position="196"/>
    </location>
</feature>
<dbReference type="InterPro" id="IPR027268">
    <property type="entry name" value="Peptidase_M4/M1_CTD_sf"/>
</dbReference>
<evidence type="ECO:0000256" key="2">
    <source>
        <dbReference type="ARBA" id="ARBA00022670"/>
    </source>
</evidence>
<dbReference type="Gene3D" id="3.30.2010.30">
    <property type="match status" value="1"/>
</dbReference>
<dbReference type="EMBL" id="RBNI01021557">
    <property type="protein sequence ID" value="RUO96409.1"/>
    <property type="molecule type" value="Genomic_DNA"/>
</dbReference>
<dbReference type="Gene3D" id="1.25.40.320">
    <property type="entry name" value="Peptidase M1, leukotriene A4 hydrolase/aminopeptidase C-terminal domain"/>
    <property type="match status" value="1"/>
</dbReference>
<dbReference type="GO" id="GO:0008270">
    <property type="term" value="F:zinc ion binding"/>
    <property type="evidence" value="ECO:0007669"/>
    <property type="project" value="InterPro"/>
</dbReference>
<dbReference type="CDD" id="cd09599">
    <property type="entry name" value="M1_LTA4H"/>
    <property type="match status" value="1"/>
</dbReference>
<evidence type="ECO:0000256" key="4">
    <source>
        <dbReference type="ARBA" id="ARBA00022801"/>
    </source>
</evidence>
<dbReference type="InterPro" id="IPR014782">
    <property type="entry name" value="Peptidase_M1_dom"/>
</dbReference>
<evidence type="ECO:0000313" key="9">
    <source>
        <dbReference type="EMBL" id="RUO96409.1"/>
    </source>
</evidence>
<keyword evidence="4" id="KW-0378">Hydrolase</keyword>
<dbReference type="GO" id="GO:0008237">
    <property type="term" value="F:metallopeptidase activity"/>
    <property type="evidence" value="ECO:0007669"/>
    <property type="project" value="UniProtKB-KW"/>
</dbReference>
<dbReference type="AlphaFoldDB" id="A0A433A192"/>
<dbReference type="Gene3D" id="1.10.390.10">
    <property type="entry name" value="Neutral Protease Domain 2"/>
    <property type="match status" value="1"/>
</dbReference>
<comment type="caution">
    <text evidence="9">The sequence shown here is derived from an EMBL/GenBank/DDBJ whole genome shotgun (WGS) entry which is preliminary data.</text>
</comment>
<dbReference type="FunFam" id="1.10.390.10:FF:000003">
    <property type="entry name" value="Leukotriene A(4) hydrolase"/>
    <property type="match status" value="1"/>
</dbReference>
<dbReference type="InterPro" id="IPR038502">
    <property type="entry name" value="M1_LTA-4_hydro/amino_C_sf"/>
</dbReference>
<dbReference type="InterPro" id="IPR015211">
    <property type="entry name" value="Peptidase_M1_C"/>
</dbReference>
<keyword evidence="10" id="KW-1185">Reference proteome</keyword>
<evidence type="ECO:0000313" key="10">
    <source>
        <dbReference type="Proteomes" id="UP000268093"/>
    </source>
</evidence>
<dbReference type="OrthoDB" id="79562at2759"/>
<organism evidence="9 10">
    <name type="scientific">Jimgerdemannia flammicorona</name>
    <dbReference type="NCBI Taxonomy" id="994334"/>
    <lineage>
        <taxon>Eukaryota</taxon>
        <taxon>Fungi</taxon>
        <taxon>Fungi incertae sedis</taxon>
        <taxon>Mucoromycota</taxon>
        <taxon>Mucoromycotina</taxon>
        <taxon>Endogonomycetes</taxon>
        <taxon>Endogonales</taxon>
        <taxon>Endogonaceae</taxon>
        <taxon>Jimgerdemannia</taxon>
    </lineage>
</organism>
<sequence>MSALQTGEGVPRPDGLTTYKFEQRTTIPSYLIALAVGDLVGREIGPRTTVWSEPDVVDAAAWEFAETERFITTGESLLTKYEWGRYDLLVLPPSFPYGDKSAVDVVAHEISHSWTGNLVTAKTWEHFWLNEGWTVFVERKITGRIHGEAERQFSSIIGWKALKESVELFGHDSPATRLNTDLTGIDPDDYFCTVPYEKGFNLLYHIEKTVGGAEIFEPYMRAHVERFASTSITTEEWQAFMFEFFEKNHGSAVVDKLKTIDFELWLRGTGMPPVDPGFDTTLADACHALAKRWDEAREHKHHNFKPEDVAGFTPTQKIAFLERLTDMVPFSHRLLARMDELYGLTPLRNADIRFRWHQLCLQADYEHIYPSVTSFITEQGRMKFVAQHGQERVGARPEYVFGEQVVLPPDCGRVNRKGYRVEGSSGMI</sequence>
<keyword evidence="3 8" id="KW-0479">Metal-binding</keyword>
<dbReference type="InterPro" id="IPR016024">
    <property type="entry name" value="ARM-type_fold"/>
</dbReference>
<dbReference type="Proteomes" id="UP000268093">
    <property type="component" value="Unassembled WGS sequence"/>
</dbReference>
<feature type="binding site" evidence="8">
    <location>
        <position position="108"/>
    </location>
    <ligand>
        <name>Zn(2+)</name>
        <dbReference type="ChEBI" id="CHEBI:29105"/>
        <note>catalytic</note>
    </ligand>
</feature>
<dbReference type="SUPFAM" id="SSF55486">
    <property type="entry name" value="Metalloproteases ('zincins'), catalytic domain"/>
    <property type="match status" value="1"/>
</dbReference>
<dbReference type="PANTHER" id="PTHR45726">
    <property type="entry name" value="LEUKOTRIENE A-4 HYDROLASE"/>
    <property type="match status" value="1"/>
</dbReference>
<feature type="binding site" evidence="8">
    <location>
        <position position="131"/>
    </location>
    <ligand>
        <name>Zn(2+)</name>
        <dbReference type="ChEBI" id="CHEBI:29105"/>
        <note>catalytic</note>
    </ligand>
</feature>
<proteinExistence type="inferred from homology"/>
<dbReference type="GO" id="GO:0006508">
    <property type="term" value="P:proteolysis"/>
    <property type="evidence" value="ECO:0007669"/>
    <property type="project" value="UniProtKB-KW"/>
</dbReference>
<keyword evidence="6" id="KW-0482">Metalloprotease</keyword>
<gene>
    <name evidence="9" type="ORF">BC936DRAFT_142091</name>
</gene>
<keyword evidence="2" id="KW-0645">Protease</keyword>
<dbReference type="InterPro" id="IPR034015">
    <property type="entry name" value="M1_LTA4H"/>
</dbReference>
<feature type="binding site" evidence="8">
    <location>
        <position position="112"/>
    </location>
    <ligand>
        <name>Zn(2+)</name>
        <dbReference type="ChEBI" id="CHEBI:29105"/>
        <note>catalytic</note>
    </ligand>
</feature>
<evidence type="ECO:0000256" key="5">
    <source>
        <dbReference type="ARBA" id="ARBA00022833"/>
    </source>
</evidence>
<accession>A0A433A192</accession>
<dbReference type="PANTHER" id="PTHR45726:SF3">
    <property type="entry name" value="LEUKOTRIENE A-4 HYDROLASE"/>
    <property type="match status" value="1"/>
</dbReference>
<evidence type="ECO:0000256" key="1">
    <source>
        <dbReference type="ARBA" id="ARBA00010136"/>
    </source>
</evidence>
<dbReference type="GO" id="GO:0004301">
    <property type="term" value="F:epoxide hydrolase activity"/>
    <property type="evidence" value="ECO:0007669"/>
    <property type="project" value="TreeGrafter"/>
</dbReference>